<keyword evidence="5" id="KW-1185">Reference proteome</keyword>
<name>A0ABP1DDJ3_9APHY</name>
<dbReference type="Proteomes" id="UP001497453">
    <property type="component" value="Chromosome 3"/>
</dbReference>
<feature type="compositionally biased region" description="Low complexity" evidence="2">
    <location>
        <begin position="1401"/>
        <end position="1412"/>
    </location>
</feature>
<dbReference type="PROSITE" id="PS51184">
    <property type="entry name" value="JMJC"/>
    <property type="match status" value="1"/>
</dbReference>
<feature type="region of interest" description="Disordered" evidence="2">
    <location>
        <begin position="749"/>
        <end position="770"/>
    </location>
</feature>
<dbReference type="Gene3D" id="2.60.120.650">
    <property type="entry name" value="Cupin"/>
    <property type="match status" value="1"/>
</dbReference>
<feature type="region of interest" description="Disordered" evidence="2">
    <location>
        <begin position="1318"/>
        <end position="1356"/>
    </location>
</feature>
<feature type="compositionally biased region" description="Polar residues" evidence="2">
    <location>
        <begin position="835"/>
        <end position="862"/>
    </location>
</feature>
<evidence type="ECO:0000256" key="2">
    <source>
        <dbReference type="SAM" id="MobiDB-lite"/>
    </source>
</evidence>
<feature type="region of interest" description="Disordered" evidence="2">
    <location>
        <begin position="1164"/>
        <end position="1185"/>
    </location>
</feature>
<reference evidence="5" key="1">
    <citation type="submission" date="2024-04" db="EMBL/GenBank/DDBJ databases">
        <authorList>
            <person name="Shaw F."/>
            <person name="Minotto A."/>
        </authorList>
    </citation>
    <scope>NUCLEOTIDE SEQUENCE [LARGE SCALE GENOMIC DNA]</scope>
</reference>
<protein>
    <recommendedName>
        <fullName evidence="3">JmjC domain-containing protein</fullName>
    </recommendedName>
</protein>
<proteinExistence type="predicted"/>
<feature type="compositionally biased region" description="Polar residues" evidence="2">
    <location>
        <begin position="1413"/>
        <end position="1423"/>
    </location>
</feature>
<feature type="coiled-coil region" evidence="1">
    <location>
        <begin position="969"/>
        <end position="1042"/>
    </location>
</feature>
<dbReference type="SUPFAM" id="SSF51197">
    <property type="entry name" value="Clavaminate synthase-like"/>
    <property type="match status" value="1"/>
</dbReference>
<accession>A0ABP1DDJ3</accession>
<evidence type="ECO:0000313" key="5">
    <source>
        <dbReference type="Proteomes" id="UP001497453"/>
    </source>
</evidence>
<keyword evidence="1" id="KW-0175">Coiled coil</keyword>
<evidence type="ECO:0000256" key="1">
    <source>
        <dbReference type="SAM" id="Coils"/>
    </source>
</evidence>
<feature type="compositionally biased region" description="Basic and acidic residues" evidence="2">
    <location>
        <begin position="1386"/>
        <end position="1399"/>
    </location>
</feature>
<feature type="compositionally biased region" description="Low complexity" evidence="2">
    <location>
        <begin position="1238"/>
        <end position="1253"/>
    </location>
</feature>
<feature type="region of interest" description="Disordered" evidence="2">
    <location>
        <begin position="1386"/>
        <end position="1423"/>
    </location>
</feature>
<dbReference type="Pfam" id="PF02373">
    <property type="entry name" value="JmjC"/>
    <property type="match status" value="1"/>
</dbReference>
<gene>
    <name evidence="4" type="ORF">GFSPODELE1_LOCUS5119</name>
</gene>
<feature type="compositionally biased region" description="Polar residues" evidence="2">
    <location>
        <begin position="796"/>
        <end position="807"/>
    </location>
</feature>
<evidence type="ECO:0000313" key="4">
    <source>
        <dbReference type="EMBL" id="CAL1704724.1"/>
    </source>
</evidence>
<feature type="region of interest" description="Disordered" evidence="2">
    <location>
        <begin position="1227"/>
        <end position="1253"/>
    </location>
</feature>
<dbReference type="InterPro" id="IPR003347">
    <property type="entry name" value="JmjC_dom"/>
</dbReference>
<dbReference type="EMBL" id="OZ037946">
    <property type="protein sequence ID" value="CAL1704724.1"/>
    <property type="molecule type" value="Genomic_DNA"/>
</dbReference>
<feature type="domain" description="JmjC" evidence="3">
    <location>
        <begin position="136"/>
        <end position="298"/>
    </location>
</feature>
<evidence type="ECO:0000259" key="3">
    <source>
        <dbReference type="PROSITE" id="PS51184"/>
    </source>
</evidence>
<dbReference type="SMART" id="SM00558">
    <property type="entry name" value="JmjC"/>
    <property type="match status" value="1"/>
</dbReference>
<feature type="region of interest" description="Disordered" evidence="2">
    <location>
        <begin position="796"/>
        <end position="874"/>
    </location>
</feature>
<sequence>MARGTPLSPSVSTKDWTLHGLLREGKRFQEVPRISASSPHLIERIKAFEMDGIPLVIEDWHKETNWPTAMFSVDWLMAHFGDDSITARNVLDRSDKKLSLQRFIDQSRAQSRTGERGDELLYGKDAPCPRQWSHWVSHGDVLPASIRPGASNDLFQHLGDTEAVESLMCYLGIRDTFTPAHKDLCASSGQNIMCYTEDDGSSFWFMTESKDAPDVESFFSTHIRKELDWEDHVTTVQEFAQAPFTVYITEQKLGDLVLVPPRSCHQVVNHGGLTIKTSWSRMTVDGLSVALYHELPMYRRVCRPEQYRIKHILYRSLIHYTAEIKTIRFRNAPGPAADTLRNLTNDLQALLSLFDFVLHEEYTDDHKLLYHVSEKTHHTIARTSPRTSIQLQPNATLVLRPPNGHSSLQNEDPLDPACNLMCDFCGADIFQSFFECRDCGPEFVERWGTGNGLLICPFCYVEGRTCACGSMEPSQCRPFEQLIRARNDAQVVLKKSPYCDVDIQPVDEKQLLSLQGISTFHAGCLLQRRRVRADNMRVANRRCSVKRISHDVPYHQIVSCNPCHRSTCFKHLLKYGMHSSEILPVMHEGQESWHQYHQTKKIDAFRAGKGVVRVTERSGSAPNYAYKLAALAQTYARCRPINSAVSKGFYDILPEEVVDINADEQHPVHSDFDALLDIDVTAMSTTRGTALQASWAPGKGTNAQLNAYIQTTSTLRLAGMSSSDPSMSSSVSKASVEHAIFDGVCVRTASHNRKRPSTHHQSSSNKRTKLGQDHIEVHSPSNMTLIDVLNKDMRDTQNASLPSNIGTQKRRGVIPSTSDSDSDDDEPLAAPPSTVPATTHKQKSVSRQARSNWESSKLSATQESHKKVSSRPDPAVFSTAATLAASIFDDAAEQSVPLHSKIRKRHGPPGVRPTDIQSSMNLVETDAYAFDVIGTSKGKLRAAAIEHPEPLNQDSDELHARQYVTTEMLEKMQNELAALRGEVHDLRRRERNFEIERNQHKADQVSWTKDRETLKNQLDALKAKHSTELESVRADIRSLRVEVKQGKLTDKDNAAFMHVQDIHSEQARLHQELETQKSQVTQLWGLQDQVYRLQPAVFEQFEHRFKQSLDQVMEETVCELVRMMDDFKEVIPANLILQQPSAAKRIGVVLRKVFEKCLAKSDPEANGVQVAPGRHTGPRDHEERTQNIVVKDNIPPAFHKRQHSYQHPKPVPDGFEQNNNFAVNGQPRHRQHQNFSGGTYQTRYPRQQQQGNGYGNIQRQFNLRQHGYDQPERVNQHPPNVNSLKHRIGGTRWDKQHVPRDHAQMKQDGHMQLEHLQPQRAPKNTVHSDAESPDARAIARSPSRGEQDWELGYDQDANEPGNAFIARWMRAQSLINQSLEAQLQRAGKERRDLLAEGQRDCGSGSSSSCEGSNQSDPGLSPAS</sequence>
<organism evidence="4 5">
    <name type="scientific">Somion occarium</name>
    <dbReference type="NCBI Taxonomy" id="3059160"/>
    <lineage>
        <taxon>Eukaryota</taxon>
        <taxon>Fungi</taxon>
        <taxon>Dikarya</taxon>
        <taxon>Basidiomycota</taxon>
        <taxon>Agaricomycotina</taxon>
        <taxon>Agaricomycetes</taxon>
        <taxon>Polyporales</taxon>
        <taxon>Cerrenaceae</taxon>
        <taxon>Somion</taxon>
    </lineage>
</organism>